<keyword evidence="3" id="KW-1185">Reference proteome</keyword>
<feature type="region of interest" description="Disordered" evidence="1">
    <location>
        <begin position="87"/>
        <end position="119"/>
    </location>
</feature>
<evidence type="ECO:0000313" key="3">
    <source>
        <dbReference type="Proteomes" id="UP000598174"/>
    </source>
</evidence>
<evidence type="ECO:0000313" key="2">
    <source>
        <dbReference type="EMBL" id="GIE15635.1"/>
    </source>
</evidence>
<feature type="compositionally biased region" description="Low complexity" evidence="1">
    <location>
        <begin position="95"/>
        <end position="105"/>
    </location>
</feature>
<dbReference type="EMBL" id="BOMM01000070">
    <property type="protein sequence ID" value="GIE15635.1"/>
    <property type="molecule type" value="Genomic_DNA"/>
</dbReference>
<protein>
    <submittedName>
        <fullName evidence="2">Uncharacterized protein</fullName>
    </submittedName>
</protein>
<gene>
    <name evidence="2" type="ORF">Afe05nite_74750</name>
</gene>
<organism evidence="2 3">
    <name type="scientific">Paractinoplanes ferrugineus</name>
    <dbReference type="NCBI Taxonomy" id="113564"/>
    <lineage>
        <taxon>Bacteria</taxon>
        <taxon>Bacillati</taxon>
        <taxon>Actinomycetota</taxon>
        <taxon>Actinomycetes</taxon>
        <taxon>Micromonosporales</taxon>
        <taxon>Micromonosporaceae</taxon>
        <taxon>Paractinoplanes</taxon>
    </lineage>
</organism>
<name>A0A919J8C1_9ACTN</name>
<accession>A0A919J8C1</accession>
<evidence type="ECO:0000256" key="1">
    <source>
        <dbReference type="SAM" id="MobiDB-lite"/>
    </source>
</evidence>
<dbReference type="AlphaFoldDB" id="A0A919J8C1"/>
<reference evidence="2" key="1">
    <citation type="submission" date="2021-01" db="EMBL/GenBank/DDBJ databases">
        <title>Whole genome shotgun sequence of Actinoplanes ferrugineus NBRC 15555.</title>
        <authorList>
            <person name="Komaki H."/>
            <person name="Tamura T."/>
        </authorList>
    </citation>
    <scope>NUCLEOTIDE SEQUENCE</scope>
    <source>
        <strain evidence="2">NBRC 15555</strain>
    </source>
</reference>
<dbReference type="Proteomes" id="UP000598174">
    <property type="component" value="Unassembled WGS sequence"/>
</dbReference>
<comment type="caution">
    <text evidence="2">The sequence shown here is derived from an EMBL/GenBank/DDBJ whole genome shotgun (WGS) entry which is preliminary data.</text>
</comment>
<proteinExistence type="predicted"/>
<sequence length="119" mass="13359">MLLEHPGDLIKREEAMPRETHMLHPFSTTFVSEPSRRHTKQVGDLLNRVPDLPHVTIRLGCSCHHCGISDTSLEKLFEVTNTQLGGKLKNRRTGHGTATSSTTTLRRPKDDPHTLTIDT</sequence>